<protein>
    <recommendedName>
        <fullName evidence="5">DUF4190 domain-containing protein</fullName>
    </recommendedName>
</protein>
<feature type="transmembrane region" description="Helical" evidence="2">
    <location>
        <begin position="136"/>
        <end position="160"/>
    </location>
</feature>
<dbReference type="Proteomes" id="UP001501074">
    <property type="component" value="Unassembled WGS sequence"/>
</dbReference>
<sequence>MPSTPNPGPGNNWPDAPETNPVPPDDRPAEADGAPARNGQAQAPYYPPPYPPANSGWNMPERRRKTIEELKATALQTRSRLRLFMIMVLGLMIVAQLELPFRLGGIPLGLAAGWVGIKVVIGLAEMRRAGLGSRGIIFTLFGLGMTGYLMLILVAHAVYYPAVSDLEQCQARANTESAQQICTDDYNERFDKILQDMRDRTQ</sequence>
<evidence type="ECO:0008006" key="5">
    <source>
        <dbReference type="Google" id="ProtNLM"/>
    </source>
</evidence>
<keyword evidence="4" id="KW-1185">Reference proteome</keyword>
<evidence type="ECO:0000313" key="3">
    <source>
        <dbReference type="EMBL" id="GAA3616773.1"/>
    </source>
</evidence>
<keyword evidence="2" id="KW-1133">Transmembrane helix</keyword>
<evidence type="ECO:0000313" key="4">
    <source>
        <dbReference type="Proteomes" id="UP001501074"/>
    </source>
</evidence>
<keyword evidence="2" id="KW-0472">Membrane</keyword>
<feature type="region of interest" description="Disordered" evidence="1">
    <location>
        <begin position="1"/>
        <end position="59"/>
    </location>
</feature>
<feature type="transmembrane region" description="Helical" evidence="2">
    <location>
        <begin position="81"/>
        <end position="99"/>
    </location>
</feature>
<dbReference type="RefSeq" id="WP_231482646.1">
    <property type="nucleotide sequence ID" value="NZ_BAAAZO010000006.1"/>
</dbReference>
<gene>
    <name evidence="3" type="ORF">GCM10022223_36610</name>
</gene>
<comment type="caution">
    <text evidence="3">The sequence shown here is derived from an EMBL/GenBank/DDBJ whole genome shotgun (WGS) entry which is preliminary data.</text>
</comment>
<dbReference type="EMBL" id="BAAAZO010000006">
    <property type="protein sequence ID" value="GAA3616773.1"/>
    <property type="molecule type" value="Genomic_DNA"/>
</dbReference>
<evidence type="ECO:0000256" key="2">
    <source>
        <dbReference type="SAM" id="Phobius"/>
    </source>
</evidence>
<accession>A0ABP6ZSG2</accession>
<evidence type="ECO:0000256" key="1">
    <source>
        <dbReference type="SAM" id="MobiDB-lite"/>
    </source>
</evidence>
<proteinExistence type="predicted"/>
<reference evidence="4" key="1">
    <citation type="journal article" date="2019" name="Int. J. Syst. Evol. Microbiol.">
        <title>The Global Catalogue of Microorganisms (GCM) 10K type strain sequencing project: providing services to taxonomists for standard genome sequencing and annotation.</title>
        <authorList>
            <consortium name="The Broad Institute Genomics Platform"/>
            <consortium name="The Broad Institute Genome Sequencing Center for Infectious Disease"/>
            <person name="Wu L."/>
            <person name="Ma J."/>
        </authorList>
    </citation>
    <scope>NUCLEOTIDE SEQUENCE [LARGE SCALE GENOMIC DNA]</scope>
    <source>
        <strain evidence="4">JCM 16902</strain>
    </source>
</reference>
<feature type="transmembrane region" description="Helical" evidence="2">
    <location>
        <begin position="105"/>
        <end position="124"/>
    </location>
</feature>
<organism evidence="3 4">
    <name type="scientific">Kineosporia mesophila</name>
    <dbReference type="NCBI Taxonomy" id="566012"/>
    <lineage>
        <taxon>Bacteria</taxon>
        <taxon>Bacillati</taxon>
        <taxon>Actinomycetota</taxon>
        <taxon>Actinomycetes</taxon>
        <taxon>Kineosporiales</taxon>
        <taxon>Kineosporiaceae</taxon>
        <taxon>Kineosporia</taxon>
    </lineage>
</organism>
<keyword evidence="2" id="KW-0812">Transmembrane</keyword>
<name>A0ABP6ZSG2_9ACTN</name>